<feature type="compositionally biased region" description="Basic residues" evidence="5">
    <location>
        <begin position="279"/>
        <end position="294"/>
    </location>
</feature>
<dbReference type="InterPro" id="IPR039720">
    <property type="entry name" value="TMEM94"/>
</dbReference>
<feature type="compositionally biased region" description="Basic and acidic residues" evidence="5">
    <location>
        <begin position="295"/>
        <end position="310"/>
    </location>
</feature>
<feature type="compositionally biased region" description="Basic and acidic residues" evidence="5">
    <location>
        <begin position="260"/>
        <end position="269"/>
    </location>
</feature>
<comment type="caution">
    <text evidence="8">The sequence shown here is derived from an EMBL/GenBank/DDBJ whole genome shotgun (WGS) entry which is preliminary data.</text>
</comment>
<organism evidence="8 9">
    <name type="scientific">Phascolomyces articulosus</name>
    <dbReference type="NCBI Taxonomy" id="60185"/>
    <lineage>
        <taxon>Eukaryota</taxon>
        <taxon>Fungi</taxon>
        <taxon>Fungi incertae sedis</taxon>
        <taxon>Mucoromycota</taxon>
        <taxon>Mucoromycotina</taxon>
        <taxon>Mucoromycetes</taxon>
        <taxon>Mucorales</taxon>
        <taxon>Lichtheimiaceae</taxon>
        <taxon>Phascolomyces</taxon>
    </lineage>
</organism>
<feature type="compositionally biased region" description="Low complexity" evidence="5">
    <location>
        <begin position="96"/>
        <end position="111"/>
    </location>
</feature>
<feature type="transmembrane region" description="Helical" evidence="6">
    <location>
        <begin position="1343"/>
        <end position="1366"/>
    </location>
</feature>
<feature type="transmembrane region" description="Helical" evidence="6">
    <location>
        <begin position="384"/>
        <end position="406"/>
    </location>
</feature>
<feature type="region of interest" description="Disordered" evidence="5">
    <location>
        <begin position="1"/>
        <end position="317"/>
    </location>
</feature>
<evidence type="ECO:0000256" key="4">
    <source>
        <dbReference type="ARBA" id="ARBA00023136"/>
    </source>
</evidence>
<proteinExistence type="predicted"/>
<dbReference type="PANTHER" id="PTHR13219:SF6">
    <property type="entry name" value="TRANSMEMBRANE PROTEIN 94"/>
    <property type="match status" value="1"/>
</dbReference>
<dbReference type="Pfam" id="PF00689">
    <property type="entry name" value="Cation_ATPase_C"/>
    <property type="match status" value="1"/>
</dbReference>
<keyword evidence="2 6" id="KW-0812">Transmembrane</keyword>
<feature type="transmembrane region" description="Helical" evidence="6">
    <location>
        <begin position="1509"/>
        <end position="1529"/>
    </location>
</feature>
<feature type="compositionally biased region" description="Basic and acidic residues" evidence="5">
    <location>
        <begin position="156"/>
        <end position="181"/>
    </location>
</feature>
<dbReference type="SUPFAM" id="SSF81665">
    <property type="entry name" value="Calcium ATPase, transmembrane domain M"/>
    <property type="match status" value="1"/>
</dbReference>
<feature type="compositionally biased region" description="Low complexity" evidence="5">
    <location>
        <begin position="1091"/>
        <end position="1103"/>
    </location>
</feature>
<reference evidence="8" key="2">
    <citation type="submission" date="2023-02" db="EMBL/GenBank/DDBJ databases">
        <authorList>
            <consortium name="DOE Joint Genome Institute"/>
            <person name="Mondo S.J."/>
            <person name="Chang Y."/>
            <person name="Wang Y."/>
            <person name="Ahrendt S."/>
            <person name="Andreopoulos W."/>
            <person name="Barry K."/>
            <person name="Beard J."/>
            <person name="Benny G.L."/>
            <person name="Blankenship S."/>
            <person name="Bonito G."/>
            <person name="Cuomo C."/>
            <person name="Desiro A."/>
            <person name="Gervers K.A."/>
            <person name="Hundley H."/>
            <person name="Kuo A."/>
            <person name="LaButti K."/>
            <person name="Lang B.F."/>
            <person name="Lipzen A."/>
            <person name="O'Donnell K."/>
            <person name="Pangilinan J."/>
            <person name="Reynolds N."/>
            <person name="Sandor L."/>
            <person name="Smith M.W."/>
            <person name="Tsang A."/>
            <person name="Grigoriev I.V."/>
            <person name="Stajich J.E."/>
            <person name="Spatafora J.W."/>
        </authorList>
    </citation>
    <scope>NUCLEOTIDE SEQUENCE</scope>
    <source>
        <strain evidence="8">RSA 2281</strain>
    </source>
</reference>
<dbReference type="SUPFAM" id="SSF56784">
    <property type="entry name" value="HAD-like"/>
    <property type="match status" value="1"/>
</dbReference>
<feature type="compositionally biased region" description="Acidic residues" evidence="5">
    <location>
        <begin position="1054"/>
        <end position="1064"/>
    </location>
</feature>
<evidence type="ECO:0000313" key="8">
    <source>
        <dbReference type="EMBL" id="KAI9274312.1"/>
    </source>
</evidence>
<feature type="transmembrane region" description="Helical" evidence="6">
    <location>
        <begin position="1541"/>
        <end position="1561"/>
    </location>
</feature>
<feature type="region of interest" description="Disordered" evidence="5">
    <location>
        <begin position="1053"/>
        <end position="1110"/>
    </location>
</feature>
<reference evidence="8" key="1">
    <citation type="journal article" date="2022" name="IScience">
        <title>Evolution of zygomycete secretomes and the origins of terrestrial fungal ecologies.</title>
        <authorList>
            <person name="Chang Y."/>
            <person name="Wang Y."/>
            <person name="Mondo S."/>
            <person name="Ahrendt S."/>
            <person name="Andreopoulos W."/>
            <person name="Barry K."/>
            <person name="Beard J."/>
            <person name="Benny G.L."/>
            <person name="Blankenship S."/>
            <person name="Bonito G."/>
            <person name="Cuomo C."/>
            <person name="Desiro A."/>
            <person name="Gervers K.A."/>
            <person name="Hundley H."/>
            <person name="Kuo A."/>
            <person name="LaButti K."/>
            <person name="Lang B.F."/>
            <person name="Lipzen A."/>
            <person name="O'Donnell K."/>
            <person name="Pangilinan J."/>
            <person name="Reynolds N."/>
            <person name="Sandor L."/>
            <person name="Smith M.E."/>
            <person name="Tsang A."/>
            <person name="Grigoriev I.V."/>
            <person name="Stajich J.E."/>
            <person name="Spatafora J.W."/>
        </authorList>
    </citation>
    <scope>NUCLEOTIDE SEQUENCE</scope>
    <source>
        <strain evidence="8">RSA 2281</strain>
    </source>
</reference>
<feature type="compositionally biased region" description="Basic and acidic residues" evidence="5">
    <location>
        <begin position="1076"/>
        <end position="1090"/>
    </location>
</feature>
<feature type="transmembrane region" description="Helical" evidence="6">
    <location>
        <begin position="1372"/>
        <end position="1392"/>
    </location>
</feature>
<dbReference type="InterPro" id="IPR023214">
    <property type="entry name" value="HAD_sf"/>
</dbReference>
<feature type="transmembrane region" description="Helical" evidence="6">
    <location>
        <begin position="610"/>
        <end position="629"/>
    </location>
</feature>
<accession>A0AAD5PIB9</accession>
<evidence type="ECO:0000256" key="6">
    <source>
        <dbReference type="SAM" id="Phobius"/>
    </source>
</evidence>
<dbReference type="InterPro" id="IPR023299">
    <property type="entry name" value="ATPase_P-typ_cyto_dom_N"/>
</dbReference>
<evidence type="ECO:0000256" key="5">
    <source>
        <dbReference type="SAM" id="MobiDB-lite"/>
    </source>
</evidence>
<feature type="transmembrane region" description="Helical" evidence="6">
    <location>
        <begin position="357"/>
        <end position="378"/>
    </location>
</feature>
<feature type="compositionally biased region" description="Basic and acidic residues" evidence="5">
    <location>
        <begin position="217"/>
        <end position="232"/>
    </location>
</feature>
<keyword evidence="3 6" id="KW-1133">Transmembrane helix</keyword>
<evidence type="ECO:0000256" key="2">
    <source>
        <dbReference type="ARBA" id="ARBA00022692"/>
    </source>
</evidence>
<feature type="transmembrane region" description="Helical" evidence="6">
    <location>
        <begin position="1424"/>
        <end position="1448"/>
    </location>
</feature>
<evidence type="ECO:0000256" key="1">
    <source>
        <dbReference type="ARBA" id="ARBA00004370"/>
    </source>
</evidence>
<keyword evidence="4 6" id="KW-0472">Membrane</keyword>
<feature type="transmembrane region" description="Helical" evidence="6">
    <location>
        <begin position="1468"/>
        <end position="1488"/>
    </location>
</feature>
<feature type="region of interest" description="Disordered" evidence="5">
    <location>
        <begin position="994"/>
        <end position="1037"/>
    </location>
</feature>
<evidence type="ECO:0000259" key="7">
    <source>
        <dbReference type="Pfam" id="PF00689"/>
    </source>
</evidence>
<feature type="transmembrane region" description="Helical" evidence="6">
    <location>
        <begin position="649"/>
        <end position="669"/>
    </location>
</feature>
<name>A0AAD5PIB9_9FUNG</name>
<dbReference type="InterPro" id="IPR036412">
    <property type="entry name" value="HAD-like_sf"/>
</dbReference>
<gene>
    <name evidence="8" type="ORF">BDA99DRAFT_555757</name>
</gene>
<keyword evidence="9" id="KW-1185">Reference proteome</keyword>
<protein>
    <recommendedName>
        <fullName evidence="7">Cation-transporting P-type ATPase C-terminal domain-containing protein</fullName>
    </recommendedName>
</protein>
<feature type="compositionally biased region" description="Low complexity" evidence="5">
    <location>
        <begin position="1006"/>
        <end position="1032"/>
    </location>
</feature>
<feature type="compositionally biased region" description="Basic residues" evidence="5">
    <location>
        <begin position="82"/>
        <end position="95"/>
    </location>
</feature>
<dbReference type="Gene3D" id="1.20.1110.10">
    <property type="entry name" value="Calcium-transporting ATPase, transmembrane domain"/>
    <property type="match status" value="2"/>
</dbReference>
<sequence>MTDGPGRSASDTHFSPSTISDQSANSTSSQTPLNRHTNHEGESSNTNNQRDSPHPEENTTYFLLDINDDANLTIDTDTKSERRSRRSAKSRRSRSSSKSTSSSSSSGSSVSAQVVIDHGNSLPRRLDKRIARRLGRSDNEESESDYAYSYTPRPQTTDDHDEHITHPCSREDQEVHDDRLKTPTKKHHHHHQQQTAHSISGDGSGTGAGVGTSSSHTHREDNDDRSINEGKPKGLTVYTDDDDDLMEEVPSWNHERIRRHTEDESHENSPYDGGDEGRPHRHNHQRKPRKRINRLRQEELQSHSWSRRESQQNVCRSGLPSEEALHKLLSVANQILDDKRAQIAKKISVTDWVSRPWTLLGLLTGIALLVFYIAGYFLSDPYQFRLTGALVEALLVLAMVAWNGYLYHREQKMTLYEMTNRATTIIEALERSGMNMVQDTRIPFIPSMSVARVVRDGVVRIFPVNLLVEGDVVEMLYGDVAPGRMKYFHKPSGSSNNNININITSQTSSSSCSIHTEQHQYTDTSSKEEGYPLETREYYLAKDQVFKPSFFGIPPPTGLLEEYLGARGRHQFILLETPLEKNMHVALTQKRPDTVLTVEARILERLFYRYIVWIVIGIELIINLLRFGLRDKLVNGFSTDQLLELISVIPFYSILPLLPFCLPSLWLVARSFGNAQLLILFEALQISKTEYEDDDEVDEFDTEAPPPTKDVELSPNVVWDRFCSLLIKWDRLSLTRSTNLLESLGSTTVICSLDREGTIANPFPTVEQLMFPDKEDIRYLDVQDDSDEELGLKFEDNDWEQYLASLKPVGLNFMLNTNCGVLQGRKRSEYHRRRSKLHVYGRTSPARQTCLCRLGKCIGFKEEALSSFALRAEIYTFAPYHDILNAARYQYSQYYQFEVPNALSTVFEERTSGSYQLLTDGHPSLVLDKCSDYWDGNGLQTMCHTMEKKISDFFQNAMVHDMQCIAYAYRPINTSHGHRIPFLNPVDDDTEDPGCAFVVLPYKPPSSDSSSTDNSSSSSDSEESSSNALSLTVPQITGSPSLSFTGVQLSMENGENDVEPEETIIAEGPSSSNATKKGEEKRSSSSKDTESTSSSDTDSTSDYSFEEDVPVDEQEEEMFYKEVVKGQIFLGMTAMCHQPKQNVVDFIEDLGLAGIRFVNFSPTAERESKAFAERLGLETDWNSCILLSSPDDENCGNGYLQTHDIKAQLPRGIDQIRRHLEDVDDIPLHVSLFAECTPEAIKEMIRIFQEYGEVVCCIGNALNAKNTESFALADMSIAMEPMHTRAQSKGRLSLSGRQPPLAVGASLVSLPCGLFMQYETSLYAVTQMIRDARRLMSCIRMGFAFYVGACMSLTLMQILCSCMLLPSPFTGYQILWIMWIILPILSLSMLFTPHDDNIMLLMPGKNIEHLTGLVRFMVYFLLRYLPLIIICIVIYAMTLIYSLGIPASQAFGSFGSKGWLHWSREEQWAVLYGQNFMLIAFVWCLAFMSPSFLHRTFSLYHSIPFKNKVWVGSFFVVIALQFVFCAISLVHGPFSLSTIPWYVYFLGFIWPIIALPVQELVKMHDDKEFTRFQKRSKLEFSTKLGMHSPL</sequence>
<dbReference type="Gene3D" id="3.40.1110.10">
    <property type="entry name" value="Calcium-transporting ATPase, cytoplasmic domain N"/>
    <property type="match status" value="1"/>
</dbReference>
<dbReference type="SUPFAM" id="SSF81660">
    <property type="entry name" value="Metal cation-transporting ATPase, ATP-binding domain N"/>
    <property type="match status" value="1"/>
</dbReference>
<comment type="subcellular location">
    <subcellularLocation>
        <location evidence="1">Membrane</location>
    </subcellularLocation>
</comment>
<dbReference type="PANTHER" id="PTHR13219">
    <property type="entry name" value="TRANSMEMBRANE PROTEIN 94"/>
    <property type="match status" value="1"/>
</dbReference>
<dbReference type="EMBL" id="JAIXMP010000004">
    <property type="protein sequence ID" value="KAI9274312.1"/>
    <property type="molecule type" value="Genomic_DNA"/>
</dbReference>
<dbReference type="GO" id="GO:0016020">
    <property type="term" value="C:membrane"/>
    <property type="evidence" value="ECO:0007669"/>
    <property type="project" value="UniProtKB-SubCell"/>
</dbReference>
<dbReference type="GO" id="GO:0000166">
    <property type="term" value="F:nucleotide binding"/>
    <property type="evidence" value="ECO:0007669"/>
    <property type="project" value="InterPro"/>
</dbReference>
<evidence type="ECO:0000256" key="3">
    <source>
        <dbReference type="ARBA" id="ARBA00022989"/>
    </source>
</evidence>
<feature type="compositionally biased region" description="Basic residues" evidence="5">
    <location>
        <begin position="182"/>
        <end position="192"/>
    </location>
</feature>
<feature type="domain" description="Cation-transporting P-type ATPase C-terminal" evidence="7">
    <location>
        <begin position="1366"/>
        <end position="1563"/>
    </location>
</feature>
<dbReference type="Proteomes" id="UP001209540">
    <property type="component" value="Unassembled WGS sequence"/>
</dbReference>
<dbReference type="InterPro" id="IPR023298">
    <property type="entry name" value="ATPase_P-typ_TM_dom_sf"/>
</dbReference>
<dbReference type="Gene3D" id="3.40.50.1000">
    <property type="entry name" value="HAD superfamily/HAD-like"/>
    <property type="match status" value="2"/>
</dbReference>
<feature type="compositionally biased region" description="Basic and acidic residues" evidence="5">
    <location>
        <begin position="124"/>
        <end position="139"/>
    </location>
</feature>
<feature type="compositionally biased region" description="Polar residues" evidence="5">
    <location>
        <begin position="9"/>
        <end position="35"/>
    </location>
</feature>
<dbReference type="InterPro" id="IPR006068">
    <property type="entry name" value="ATPase_P-typ_cation-transptr_C"/>
</dbReference>
<evidence type="ECO:0000313" key="9">
    <source>
        <dbReference type="Proteomes" id="UP001209540"/>
    </source>
</evidence>